<keyword evidence="2" id="KW-1185">Reference proteome</keyword>
<evidence type="ECO:0000313" key="1">
    <source>
        <dbReference type="EMBL" id="MFD2276095.1"/>
    </source>
</evidence>
<dbReference type="EMBL" id="JBHUJC010000019">
    <property type="protein sequence ID" value="MFD2276095.1"/>
    <property type="molecule type" value="Genomic_DNA"/>
</dbReference>
<gene>
    <name evidence="1" type="ORF">ACFSQZ_06420</name>
</gene>
<evidence type="ECO:0000313" key="2">
    <source>
        <dbReference type="Proteomes" id="UP001597297"/>
    </source>
</evidence>
<organism evidence="1 2">
    <name type="scientific">Rubritalea spongiae</name>
    <dbReference type="NCBI Taxonomy" id="430797"/>
    <lineage>
        <taxon>Bacteria</taxon>
        <taxon>Pseudomonadati</taxon>
        <taxon>Verrucomicrobiota</taxon>
        <taxon>Verrucomicrobiia</taxon>
        <taxon>Verrucomicrobiales</taxon>
        <taxon>Rubritaleaceae</taxon>
        <taxon>Rubritalea</taxon>
    </lineage>
</organism>
<dbReference type="Proteomes" id="UP001597297">
    <property type="component" value="Unassembled WGS sequence"/>
</dbReference>
<sequence>MVSSELKYYEIDQDGFLGVSYSIEELTTRLQWADVVEGAYLVIDSDGWFYEAEEDDDSEYGYKWCITDRQNVNIVMMLKERAHGEQLSSAELDFCR</sequence>
<dbReference type="RefSeq" id="WP_377095316.1">
    <property type="nucleotide sequence ID" value="NZ_JBHSJM010000001.1"/>
</dbReference>
<protein>
    <submittedName>
        <fullName evidence="1">Uncharacterized protein</fullName>
    </submittedName>
</protein>
<name>A0ABW5E3R7_9BACT</name>
<comment type="caution">
    <text evidence="1">The sequence shown here is derived from an EMBL/GenBank/DDBJ whole genome shotgun (WGS) entry which is preliminary data.</text>
</comment>
<accession>A0ABW5E3R7</accession>
<reference evidence="2" key="1">
    <citation type="journal article" date="2019" name="Int. J. Syst. Evol. Microbiol.">
        <title>The Global Catalogue of Microorganisms (GCM) 10K type strain sequencing project: providing services to taxonomists for standard genome sequencing and annotation.</title>
        <authorList>
            <consortium name="The Broad Institute Genomics Platform"/>
            <consortium name="The Broad Institute Genome Sequencing Center for Infectious Disease"/>
            <person name="Wu L."/>
            <person name="Ma J."/>
        </authorList>
    </citation>
    <scope>NUCLEOTIDE SEQUENCE [LARGE SCALE GENOMIC DNA]</scope>
    <source>
        <strain evidence="2">JCM 16545</strain>
    </source>
</reference>
<proteinExistence type="predicted"/>